<dbReference type="PANTHER" id="PTHR30336">
    <property type="entry name" value="INNER MEMBRANE PROTEIN, PROBABLE PERMEASE"/>
    <property type="match status" value="1"/>
</dbReference>
<sequence length="254" mass="28852">MKNFNLIGKFCGPRDISNLDSRILFSKYQITQADVFVLFGGSIVYGVNILAQAIQNNIAKKYLIVGGFGHTTASLMQTAKKTFPELPDNITSEAELFAIILKNRFNLKADFLEIDSTNCGNNITYLLDLLKQQQIDFKSIILAQDTTMQRRMSACLQKYVSSEIKIINYATYQTNLKLKSNELTFDHDYLGMWSPQRYQTLLMGEMSRLTDNQSGYGPNGKNFIVHVNIPDDVQKAYCSLKQKYPNINRPSNVL</sequence>
<evidence type="ECO:0000313" key="2">
    <source>
        <dbReference type="Proteomes" id="UP000414364"/>
    </source>
</evidence>
<dbReference type="InterPro" id="IPR051599">
    <property type="entry name" value="Cell_Envelope_Assoc"/>
</dbReference>
<name>A0A5P0ZT96_9LACO</name>
<dbReference type="Gene3D" id="3.40.50.620">
    <property type="entry name" value="HUPs"/>
    <property type="match status" value="1"/>
</dbReference>
<accession>A0A5P0ZT96</accession>
<proteinExistence type="predicted"/>
<comment type="caution">
    <text evidence="1">The sequence shown here is derived from an EMBL/GenBank/DDBJ whole genome shotgun (WGS) entry which is preliminary data.</text>
</comment>
<gene>
    <name evidence="1" type="ORF">FHL06_14185</name>
</gene>
<dbReference type="InterPro" id="IPR014729">
    <property type="entry name" value="Rossmann-like_a/b/a_fold"/>
</dbReference>
<evidence type="ECO:0000313" key="1">
    <source>
        <dbReference type="EMBL" id="MQS77458.1"/>
    </source>
</evidence>
<feature type="non-terminal residue" evidence="1">
    <location>
        <position position="254"/>
    </location>
</feature>
<dbReference type="EMBL" id="VDFP01000279">
    <property type="protein sequence ID" value="MQS77458.1"/>
    <property type="molecule type" value="Genomic_DNA"/>
</dbReference>
<dbReference type="Gene3D" id="1.10.3620.10">
    <property type="entry name" value="YdcF like domain"/>
    <property type="match status" value="1"/>
</dbReference>
<dbReference type="AlphaFoldDB" id="A0A5P0ZT96"/>
<dbReference type="Proteomes" id="UP000414364">
    <property type="component" value="Unassembled WGS sequence"/>
</dbReference>
<organism evidence="1 2">
    <name type="scientific">Companilactobacillus halodurans</name>
    <dbReference type="NCBI Taxonomy" id="2584183"/>
    <lineage>
        <taxon>Bacteria</taxon>
        <taxon>Bacillati</taxon>
        <taxon>Bacillota</taxon>
        <taxon>Bacilli</taxon>
        <taxon>Lactobacillales</taxon>
        <taxon>Lactobacillaceae</taxon>
        <taxon>Companilactobacillus</taxon>
    </lineage>
</organism>
<dbReference type="PANTHER" id="PTHR30336:SF20">
    <property type="entry name" value="DUF218 DOMAIN-CONTAINING PROTEIN"/>
    <property type="match status" value="1"/>
</dbReference>
<dbReference type="GO" id="GO:0005886">
    <property type="term" value="C:plasma membrane"/>
    <property type="evidence" value="ECO:0007669"/>
    <property type="project" value="TreeGrafter"/>
</dbReference>
<protein>
    <submittedName>
        <fullName evidence="1">YdcF family protein</fullName>
    </submittedName>
</protein>
<reference evidence="1 2" key="1">
    <citation type="journal article" date="2019" name="Syst. Appl. Microbiol.">
        <title>Polyphasic characterization of two novel Lactobacillus spp. isolated from blown salami packages: Description of Lactobacillus halodurans sp. nov. and Lactobacillus salsicarnum sp. nov.</title>
        <authorList>
            <person name="Schuster J.A."/>
            <person name="Klingl A."/>
            <person name="Vogel R.F."/>
            <person name="Ehrmann M.A."/>
        </authorList>
    </citation>
    <scope>NUCLEOTIDE SEQUENCE [LARGE SCALE GENOMIC DNA]</scope>
    <source>
        <strain evidence="1 2">TMW 1.2172</strain>
    </source>
</reference>